<comment type="subcellular location">
    <subcellularLocation>
        <location evidence="1">Nucleus</location>
    </subcellularLocation>
</comment>
<evidence type="ECO:0000256" key="2">
    <source>
        <dbReference type="ARBA" id="ARBA00023015"/>
    </source>
</evidence>
<dbReference type="AlphaFoldDB" id="A0A2B4SRD8"/>
<dbReference type="GO" id="GO:0000981">
    <property type="term" value="F:DNA-binding transcription factor activity, RNA polymerase II-specific"/>
    <property type="evidence" value="ECO:0007669"/>
    <property type="project" value="TreeGrafter"/>
</dbReference>
<feature type="compositionally biased region" description="Basic residues" evidence="6">
    <location>
        <begin position="49"/>
        <end position="58"/>
    </location>
</feature>
<evidence type="ECO:0000256" key="1">
    <source>
        <dbReference type="ARBA" id="ARBA00004123"/>
    </source>
</evidence>
<feature type="region of interest" description="Disordered" evidence="6">
    <location>
        <begin position="1"/>
        <end position="79"/>
    </location>
</feature>
<dbReference type="FunFam" id="4.10.280.10:FF:000010">
    <property type="entry name" value="Scleraxis bHLH transcription factor"/>
    <property type="match status" value="1"/>
</dbReference>
<proteinExistence type="predicted"/>
<organism evidence="8 9">
    <name type="scientific">Stylophora pistillata</name>
    <name type="common">Smooth cauliflower coral</name>
    <dbReference type="NCBI Taxonomy" id="50429"/>
    <lineage>
        <taxon>Eukaryota</taxon>
        <taxon>Metazoa</taxon>
        <taxon>Cnidaria</taxon>
        <taxon>Anthozoa</taxon>
        <taxon>Hexacorallia</taxon>
        <taxon>Scleractinia</taxon>
        <taxon>Astrocoeniina</taxon>
        <taxon>Pocilloporidae</taxon>
        <taxon>Stylophora</taxon>
    </lineage>
</organism>
<feature type="domain" description="BHLH" evidence="7">
    <location>
        <begin position="64"/>
        <end position="116"/>
    </location>
</feature>
<protein>
    <submittedName>
        <fullName evidence="8">Transcription factor 15</fullName>
    </submittedName>
</protein>
<evidence type="ECO:0000256" key="6">
    <source>
        <dbReference type="SAM" id="MobiDB-lite"/>
    </source>
</evidence>
<accession>A0A2B4SRD8</accession>
<evidence type="ECO:0000256" key="4">
    <source>
        <dbReference type="ARBA" id="ARBA00023163"/>
    </source>
</evidence>
<dbReference type="GO" id="GO:0005634">
    <property type="term" value="C:nucleus"/>
    <property type="evidence" value="ECO:0007669"/>
    <property type="project" value="UniProtKB-SubCell"/>
</dbReference>
<evidence type="ECO:0000256" key="5">
    <source>
        <dbReference type="ARBA" id="ARBA00023242"/>
    </source>
</evidence>
<dbReference type="PANTHER" id="PTHR23349">
    <property type="entry name" value="BASIC HELIX-LOOP-HELIX TRANSCRIPTION FACTOR, TWIST"/>
    <property type="match status" value="1"/>
</dbReference>
<dbReference type="EMBL" id="LSMT01000014">
    <property type="protein sequence ID" value="PFX33234.1"/>
    <property type="molecule type" value="Genomic_DNA"/>
</dbReference>
<dbReference type="Proteomes" id="UP000225706">
    <property type="component" value="Unassembled WGS sequence"/>
</dbReference>
<sequence>MESVACIRKGTRKRKQRATLGDLEALDSDEYDSSPKRESDDENTLTSKNNKRKRRRPRLTGLSKQRQAANARERSRTHSVNSAFSALRVLIPTEPSDRKLSKIETLRLASSYIAHLGSMLVSGTQCPNVAKAAEHNGAISPSSASRVCTFCLSLLKAVSKDEGTNNRLHVQGK</sequence>
<evidence type="ECO:0000259" key="7">
    <source>
        <dbReference type="PROSITE" id="PS50888"/>
    </source>
</evidence>
<dbReference type="GO" id="GO:0046983">
    <property type="term" value="F:protein dimerization activity"/>
    <property type="evidence" value="ECO:0007669"/>
    <property type="project" value="InterPro"/>
</dbReference>
<evidence type="ECO:0000256" key="3">
    <source>
        <dbReference type="ARBA" id="ARBA00023125"/>
    </source>
</evidence>
<reference evidence="9" key="1">
    <citation type="journal article" date="2017" name="bioRxiv">
        <title>Comparative analysis of the genomes of Stylophora pistillata and Acropora digitifera provides evidence for extensive differences between species of corals.</title>
        <authorList>
            <person name="Voolstra C.R."/>
            <person name="Li Y."/>
            <person name="Liew Y.J."/>
            <person name="Baumgarten S."/>
            <person name="Zoccola D."/>
            <person name="Flot J.-F."/>
            <person name="Tambutte S."/>
            <person name="Allemand D."/>
            <person name="Aranda M."/>
        </authorList>
    </citation>
    <scope>NUCLEOTIDE SEQUENCE [LARGE SCALE GENOMIC DNA]</scope>
</reference>
<dbReference type="InterPro" id="IPR050283">
    <property type="entry name" value="E-box_TF_Regulators"/>
</dbReference>
<dbReference type="SMART" id="SM00353">
    <property type="entry name" value="HLH"/>
    <property type="match status" value="1"/>
</dbReference>
<evidence type="ECO:0000313" key="8">
    <source>
        <dbReference type="EMBL" id="PFX33234.1"/>
    </source>
</evidence>
<gene>
    <name evidence="8" type="primary">TCF15</name>
    <name evidence="8" type="ORF">AWC38_SpisGene1917</name>
</gene>
<dbReference type="Pfam" id="PF00010">
    <property type="entry name" value="HLH"/>
    <property type="match status" value="1"/>
</dbReference>
<dbReference type="GO" id="GO:0000977">
    <property type="term" value="F:RNA polymerase II transcription regulatory region sequence-specific DNA binding"/>
    <property type="evidence" value="ECO:0007669"/>
    <property type="project" value="TreeGrafter"/>
</dbReference>
<keyword evidence="5" id="KW-0539">Nucleus</keyword>
<dbReference type="Gene3D" id="4.10.280.10">
    <property type="entry name" value="Helix-loop-helix DNA-binding domain"/>
    <property type="match status" value="1"/>
</dbReference>
<dbReference type="InterPro" id="IPR036638">
    <property type="entry name" value="HLH_DNA-bd_sf"/>
</dbReference>
<name>A0A2B4SRD8_STYPI</name>
<evidence type="ECO:0000313" key="9">
    <source>
        <dbReference type="Proteomes" id="UP000225706"/>
    </source>
</evidence>
<dbReference type="SUPFAM" id="SSF47459">
    <property type="entry name" value="HLH, helix-loop-helix DNA-binding domain"/>
    <property type="match status" value="1"/>
</dbReference>
<dbReference type="GO" id="GO:0032502">
    <property type="term" value="P:developmental process"/>
    <property type="evidence" value="ECO:0007669"/>
    <property type="project" value="TreeGrafter"/>
</dbReference>
<dbReference type="STRING" id="50429.A0A2B4SRD8"/>
<keyword evidence="4" id="KW-0804">Transcription</keyword>
<keyword evidence="9" id="KW-1185">Reference proteome</keyword>
<keyword evidence="3" id="KW-0238">DNA-binding</keyword>
<dbReference type="PANTHER" id="PTHR23349:SF42">
    <property type="entry name" value="BHLH DOMAIN-CONTAINING PROTEIN"/>
    <property type="match status" value="1"/>
</dbReference>
<comment type="caution">
    <text evidence="8">The sequence shown here is derived from an EMBL/GenBank/DDBJ whole genome shotgun (WGS) entry which is preliminary data.</text>
</comment>
<dbReference type="InterPro" id="IPR011598">
    <property type="entry name" value="bHLH_dom"/>
</dbReference>
<dbReference type="OrthoDB" id="6106870at2759"/>
<dbReference type="CDD" id="cd11465">
    <property type="entry name" value="bHLH_TS_scleraxis_like"/>
    <property type="match status" value="1"/>
</dbReference>
<dbReference type="PROSITE" id="PS50888">
    <property type="entry name" value="BHLH"/>
    <property type="match status" value="1"/>
</dbReference>
<keyword evidence="2" id="KW-0805">Transcription regulation</keyword>